<dbReference type="OrthoDB" id="3793678at2759"/>
<protein>
    <recommendedName>
        <fullName evidence="3">BTB domain-containing protein</fullName>
    </recommendedName>
</protein>
<evidence type="ECO:0000313" key="1">
    <source>
        <dbReference type="EMBL" id="KAF2686080.1"/>
    </source>
</evidence>
<keyword evidence="2" id="KW-1185">Reference proteome</keyword>
<dbReference type="AlphaFoldDB" id="A0A6G1J791"/>
<accession>A0A6G1J791</accession>
<organism evidence="1 2">
    <name type="scientific">Lentithecium fluviatile CBS 122367</name>
    <dbReference type="NCBI Taxonomy" id="1168545"/>
    <lineage>
        <taxon>Eukaryota</taxon>
        <taxon>Fungi</taxon>
        <taxon>Dikarya</taxon>
        <taxon>Ascomycota</taxon>
        <taxon>Pezizomycotina</taxon>
        <taxon>Dothideomycetes</taxon>
        <taxon>Pleosporomycetidae</taxon>
        <taxon>Pleosporales</taxon>
        <taxon>Massarineae</taxon>
        <taxon>Lentitheciaceae</taxon>
        <taxon>Lentithecium</taxon>
    </lineage>
</organism>
<proteinExistence type="predicted"/>
<evidence type="ECO:0000313" key="2">
    <source>
        <dbReference type="Proteomes" id="UP000799291"/>
    </source>
</evidence>
<name>A0A6G1J791_9PLEO</name>
<sequence length="242" mass="27670">MTLTPNFASLSSCERKALLNGPTISLATKHSGTSTEHLHQLYSAQCIVAHYRYRQLEEQANSVDRAFTIEYPIAALMAASPAFRDFIQRTGPCPLNLEINMHGVLPGLATKVLDWYVFALRADKWFEFLPVESSVEDADKYYWFYSYVAMWALCMTTFAETLRRFIEKLADEHGLADDVWTVELLLTHVPMDDPILVHIAKRYATLTVQNKMPLSDRDCDDISQKFTRTTHRKKTTHSAEIS</sequence>
<reference evidence="1" key="1">
    <citation type="journal article" date="2020" name="Stud. Mycol.">
        <title>101 Dothideomycetes genomes: a test case for predicting lifestyles and emergence of pathogens.</title>
        <authorList>
            <person name="Haridas S."/>
            <person name="Albert R."/>
            <person name="Binder M."/>
            <person name="Bloem J."/>
            <person name="Labutti K."/>
            <person name="Salamov A."/>
            <person name="Andreopoulos B."/>
            <person name="Baker S."/>
            <person name="Barry K."/>
            <person name="Bills G."/>
            <person name="Bluhm B."/>
            <person name="Cannon C."/>
            <person name="Castanera R."/>
            <person name="Culley D."/>
            <person name="Daum C."/>
            <person name="Ezra D."/>
            <person name="Gonzalez J."/>
            <person name="Henrissat B."/>
            <person name="Kuo A."/>
            <person name="Liang C."/>
            <person name="Lipzen A."/>
            <person name="Lutzoni F."/>
            <person name="Magnuson J."/>
            <person name="Mondo S."/>
            <person name="Nolan M."/>
            <person name="Ohm R."/>
            <person name="Pangilinan J."/>
            <person name="Park H.-J."/>
            <person name="Ramirez L."/>
            <person name="Alfaro M."/>
            <person name="Sun H."/>
            <person name="Tritt A."/>
            <person name="Yoshinaga Y."/>
            <person name="Zwiers L.-H."/>
            <person name="Turgeon B."/>
            <person name="Goodwin S."/>
            <person name="Spatafora J."/>
            <person name="Crous P."/>
            <person name="Grigoriev I."/>
        </authorList>
    </citation>
    <scope>NUCLEOTIDE SEQUENCE</scope>
    <source>
        <strain evidence="1">CBS 122367</strain>
    </source>
</reference>
<evidence type="ECO:0008006" key="3">
    <source>
        <dbReference type="Google" id="ProtNLM"/>
    </source>
</evidence>
<dbReference type="Proteomes" id="UP000799291">
    <property type="component" value="Unassembled WGS sequence"/>
</dbReference>
<dbReference type="EMBL" id="MU005577">
    <property type="protein sequence ID" value="KAF2686080.1"/>
    <property type="molecule type" value="Genomic_DNA"/>
</dbReference>
<gene>
    <name evidence="1" type="ORF">K458DRAFT_387093</name>
</gene>